<dbReference type="SUPFAM" id="SSF48179">
    <property type="entry name" value="6-phosphogluconate dehydrogenase C-terminal domain-like"/>
    <property type="match status" value="1"/>
</dbReference>
<comment type="catalytic activity">
    <reaction evidence="4">
        <text>L-proline + NAD(+) = (S)-1-pyrroline-5-carboxylate + NADH + 2 H(+)</text>
        <dbReference type="Rhea" id="RHEA:14105"/>
        <dbReference type="ChEBI" id="CHEBI:15378"/>
        <dbReference type="ChEBI" id="CHEBI:17388"/>
        <dbReference type="ChEBI" id="CHEBI:57540"/>
        <dbReference type="ChEBI" id="CHEBI:57945"/>
        <dbReference type="ChEBI" id="CHEBI:60039"/>
        <dbReference type="EC" id="1.5.1.2"/>
    </reaction>
</comment>
<keyword evidence="2 4" id="KW-0521">NADP</keyword>
<dbReference type="SUPFAM" id="SSF51735">
    <property type="entry name" value="NAD(P)-binding Rossmann-fold domains"/>
    <property type="match status" value="1"/>
</dbReference>
<dbReference type="RefSeq" id="WP_136934844.1">
    <property type="nucleotide sequence ID" value="NZ_SSMQ01000073.1"/>
</dbReference>
<evidence type="ECO:0000259" key="7">
    <source>
        <dbReference type="Pfam" id="PF03807"/>
    </source>
</evidence>
<dbReference type="PIRSF" id="PIRSF000193">
    <property type="entry name" value="Pyrrol-5-carb_rd"/>
    <property type="match status" value="1"/>
</dbReference>
<dbReference type="Proteomes" id="UP000309215">
    <property type="component" value="Unassembled WGS sequence"/>
</dbReference>
<evidence type="ECO:0000256" key="6">
    <source>
        <dbReference type="PIRSR" id="PIRSR000193-1"/>
    </source>
</evidence>
<reference evidence="9 10" key="1">
    <citation type="submission" date="2019-04" db="EMBL/GenBank/DDBJ databases">
        <authorList>
            <person name="Li Y."/>
            <person name="Wang J."/>
        </authorList>
    </citation>
    <scope>NUCLEOTIDE SEQUENCE [LARGE SCALE GENOMIC DNA]</scope>
    <source>
        <strain evidence="9 10">DSM 14668</strain>
    </source>
</reference>
<evidence type="ECO:0000313" key="9">
    <source>
        <dbReference type="EMBL" id="TKC98180.1"/>
    </source>
</evidence>
<dbReference type="GO" id="GO:0005737">
    <property type="term" value="C:cytoplasm"/>
    <property type="evidence" value="ECO:0007669"/>
    <property type="project" value="UniProtKB-SubCell"/>
</dbReference>
<dbReference type="InterPro" id="IPR028939">
    <property type="entry name" value="P5C_Rdtase_cat_N"/>
</dbReference>
<name>A0A4U1IVY4_9BACT</name>
<keyword evidence="4" id="KW-0641">Proline biosynthesis</keyword>
<dbReference type="PANTHER" id="PTHR11645">
    <property type="entry name" value="PYRROLINE-5-CARBOXYLATE REDUCTASE"/>
    <property type="match status" value="1"/>
</dbReference>
<keyword evidence="4" id="KW-0028">Amino-acid biosynthesis</keyword>
<dbReference type="Gene3D" id="1.10.3730.10">
    <property type="entry name" value="ProC C-terminal domain-like"/>
    <property type="match status" value="1"/>
</dbReference>
<dbReference type="UniPathway" id="UPA00098">
    <property type="reaction ID" value="UER00361"/>
</dbReference>
<evidence type="ECO:0000313" key="10">
    <source>
        <dbReference type="Proteomes" id="UP000309215"/>
    </source>
</evidence>
<comment type="function">
    <text evidence="4">Catalyzes the reduction of 1-pyrroline-5-carboxylate (PCA) to L-proline.</text>
</comment>
<dbReference type="EC" id="1.5.1.2" evidence="4 5"/>
<dbReference type="Gene3D" id="3.40.50.720">
    <property type="entry name" value="NAD(P)-binding Rossmann-like Domain"/>
    <property type="match status" value="1"/>
</dbReference>
<feature type="domain" description="Pyrroline-5-carboxylate reductase catalytic N-terminal" evidence="7">
    <location>
        <begin position="4"/>
        <end position="95"/>
    </location>
</feature>
<dbReference type="GO" id="GO:0055129">
    <property type="term" value="P:L-proline biosynthetic process"/>
    <property type="evidence" value="ECO:0007669"/>
    <property type="project" value="UniProtKB-UniRule"/>
</dbReference>
<keyword evidence="3 4" id="KW-0560">Oxidoreductase</keyword>
<comment type="subcellular location">
    <subcellularLocation>
        <location evidence="4">Cytoplasm</location>
    </subcellularLocation>
</comment>
<dbReference type="GO" id="GO:0004735">
    <property type="term" value="F:pyrroline-5-carboxylate reductase activity"/>
    <property type="evidence" value="ECO:0007669"/>
    <property type="project" value="UniProtKB-UniRule"/>
</dbReference>
<comment type="similarity">
    <text evidence="1 4">Belongs to the pyrroline-5-carboxylate reductase family.</text>
</comment>
<dbReference type="OrthoDB" id="9805754at2"/>
<evidence type="ECO:0000256" key="1">
    <source>
        <dbReference type="ARBA" id="ARBA00005525"/>
    </source>
</evidence>
<dbReference type="EMBL" id="SSMQ01000073">
    <property type="protein sequence ID" value="TKC98180.1"/>
    <property type="molecule type" value="Genomic_DNA"/>
</dbReference>
<dbReference type="InterPro" id="IPR000304">
    <property type="entry name" value="Pyrroline-COOH_reductase"/>
</dbReference>
<organism evidence="9 10">
    <name type="scientific">Polyangium fumosum</name>
    <dbReference type="NCBI Taxonomy" id="889272"/>
    <lineage>
        <taxon>Bacteria</taxon>
        <taxon>Pseudomonadati</taxon>
        <taxon>Myxococcota</taxon>
        <taxon>Polyangia</taxon>
        <taxon>Polyangiales</taxon>
        <taxon>Polyangiaceae</taxon>
        <taxon>Polyangium</taxon>
    </lineage>
</organism>
<evidence type="ECO:0000259" key="8">
    <source>
        <dbReference type="Pfam" id="PF14748"/>
    </source>
</evidence>
<keyword evidence="10" id="KW-1185">Reference proteome</keyword>
<dbReference type="HAMAP" id="MF_01925">
    <property type="entry name" value="P5C_reductase"/>
    <property type="match status" value="1"/>
</dbReference>
<dbReference type="AlphaFoldDB" id="A0A4U1IVY4"/>
<dbReference type="InterPro" id="IPR008927">
    <property type="entry name" value="6-PGluconate_DH-like_C_sf"/>
</dbReference>
<evidence type="ECO:0000256" key="4">
    <source>
        <dbReference type="HAMAP-Rule" id="MF_01925"/>
    </source>
</evidence>
<feature type="binding site" evidence="6">
    <location>
        <begin position="66"/>
        <end position="69"/>
    </location>
    <ligand>
        <name>NADP(+)</name>
        <dbReference type="ChEBI" id="CHEBI:58349"/>
    </ligand>
</feature>
<evidence type="ECO:0000256" key="3">
    <source>
        <dbReference type="ARBA" id="ARBA00023002"/>
    </source>
</evidence>
<dbReference type="InterPro" id="IPR029036">
    <property type="entry name" value="P5CR_dimer"/>
</dbReference>
<accession>A0A4U1IVY4</accession>
<comment type="catalytic activity">
    <reaction evidence="4">
        <text>L-proline + NADP(+) = (S)-1-pyrroline-5-carboxylate + NADPH + 2 H(+)</text>
        <dbReference type="Rhea" id="RHEA:14109"/>
        <dbReference type="ChEBI" id="CHEBI:15378"/>
        <dbReference type="ChEBI" id="CHEBI:17388"/>
        <dbReference type="ChEBI" id="CHEBI:57783"/>
        <dbReference type="ChEBI" id="CHEBI:58349"/>
        <dbReference type="ChEBI" id="CHEBI:60039"/>
        <dbReference type="EC" id="1.5.1.2"/>
    </reaction>
</comment>
<dbReference type="Pfam" id="PF03807">
    <property type="entry name" value="F420_oxidored"/>
    <property type="match status" value="1"/>
</dbReference>
<protein>
    <recommendedName>
        <fullName evidence="4 5">Pyrroline-5-carboxylate reductase</fullName>
        <shortName evidence="4">P5C reductase</shortName>
        <shortName evidence="4">P5CR</shortName>
        <ecNumber evidence="4 5">1.5.1.2</ecNumber>
    </recommendedName>
    <alternativeName>
        <fullName evidence="4">PCA reductase</fullName>
    </alternativeName>
</protein>
<proteinExistence type="inferred from homology"/>
<evidence type="ECO:0000256" key="5">
    <source>
        <dbReference type="NCBIfam" id="TIGR00112"/>
    </source>
</evidence>
<dbReference type="NCBIfam" id="TIGR00112">
    <property type="entry name" value="proC"/>
    <property type="match status" value="1"/>
</dbReference>
<dbReference type="PANTHER" id="PTHR11645:SF0">
    <property type="entry name" value="PYRROLINE-5-CARBOXYLATE REDUCTASE 3"/>
    <property type="match status" value="1"/>
</dbReference>
<comment type="caution">
    <text evidence="9">The sequence shown here is derived from an EMBL/GenBank/DDBJ whole genome shotgun (WGS) entry which is preliminary data.</text>
</comment>
<keyword evidence="4" id="KW-0963">Cytoplasm</keyword>
<sequence>MSRKIMIYGAGHMGLAIVLGLIRKGHTDVQIVDPSESRRRLLSEQFQLSVLPKSAALGSGDLVVLAMPPQAFAEFASSGAVPRHHAGPVVSVMAGVTMSTIAKSLGVTQVIRSIPNTPSEVFQGMTVFCASPETTAENIEWTRRLFEAFGKAVWVADEALIDPATALCGGGPAFVAYIADAMQAFATSVGFDAPSAVLMTTQVLRGTAELIETTGKPAMQICREVMTPQGTTERGIKHFDEHKLHDILQAALSRSTERSRELGRTT</sequence>
<evidence type="ECO:0000256" key="2">
    <source>
        <dbReference type="ARBA" id="ARBA00022857"/>
    </source>
</evidence>
<dbReference type="InterPro" id="IPR036291">
    <property type="entry name" value="NAD(P)-bd_dom_sf"/>
</dbReference>
<gene>
    <name evidence="4 9" type="primary">proC</name>
    <name evidence="9" type="ORF">E8A74_42385</name>
</gene>
<comment type="pathway">
    <text evidence="4">Amino-acid biosynthesis; L-proline biosynthesis; L-proline from L-glutamate 5-semialdehyde: step 1/1.</text>
</comment>
<dbReference type="Pfam" id="PF14748">
    <property type="entry name" value="P5CR_dimer"/>
    <property type="match status" value="1"/>
</dbReference>
<feature type="domain" description="Pyrroline-5-carboxylate reductase dimerisation" evidence="8">
    <location>
        <begin position="158"/>
        <end position="262"/>
    </location>
</feature>